<sequence>METMNVSFDELSAMAFEQRSSKPGLQSMTFGHISSGLDLNYAPSTITKQQPTE</sequence>
<name>A0A699VKU3_TANCI</name>
<reference evidence="1" key="1">
    <citation type="journal article" date="2019" name="Sci. Rep.">
        <title>Draft genome of Tanacetum cinerariifolium, the natural source of mosquito coil.</title>
        <authorList>
            <person name="Yamashiro T."/>
            <person name="Shiraishi A."/>
            <person name="Satake H."/>
            <person name="Nakayama K."/>
        </authorList>
    </citation>
    <scope>NUCLEOTIDE SEQUENCE</scope>
</reference>
<proteinExistence type="predicted"/>
<dbReference type="EMBL" id="BKCJ011439109">
    <property type="protein sequence ID" value="GFD33771.1"/>
    <property type="molecule type" value="Genomic_DNA"/>
</dbReference>
<accession>A0A699VKU3</accession>
<comment type="caution">
    <text evidence="1">The sequence shown here is derived from an EMBL/GenBank/DDBJ whole genome shotgun (WGS) entry which is preliminary data.</text>
</comment>
<evidence type="ECO:0000313" key="1">
    <source>
        <dbReference type="EMBL" id="GFD33771.1"/>
    </source>
</evidence>
<organism evidence="1">
    <name type="scientific">Tanacetum cinerariifolium</name>
    <name type="common">Dalmatian daisy</name>
    <name type="synonym">Chrysanthemum cinerariifolium</name>
    <dbReference type="NCBI Taxonomy" id="118510"/>
    <lineage>
        <taxon>Eukaryota</taxon>
        <taxon>Viridiplantae</taxon>
        <taxon>Streptophyta</taxon>
        <taxon>Embryophyta</taxon>
        <taxon>Tracheophyta</taxon>
        <taxon>Spermatophyta</taxon>
        <taxon>Magnoliopsida</taxon>
        <taxon>eudicotyledons</taxon>
        <taxon>Gunneridae</taxon>
        <taxon>Pentapetalae</taxon>
        <taxon>asterids</taxon>
        <taxon>campanulids</taxon>
        <taxon>Asterales</taxon>
        <taxon>Asteraceae</taxon>
        <taxon>Asteroideae</taxon>
        <taxon>Anthemideae</taxon>
        <taxon>Anthemidinae</taxon>
        <taxon>Tanacetum</taxon>
    </lineage>
</organism>
<feature type="non-terminal residue" evidence="1">
    <location>
        <position position="53"/>
    </location>
</feature>
<dbReference type="AlphaFoldDB" id="A0A699VKU3"/>
<gene>
    <name evidence="1" type="ORF">Tci_905740</name>
</gene>
<protein>
    <submittedName>
        <fullName evidence="1">Uncharacterized protein</fullName>
    </submittedName>
</protein>